<protein>
    <recommendedName>
        <fullName evidence="3">Reverse transcriptase domain-containing protein</fullName>
    </recommendedName>
</protein>
<proteinExistence type="predicted"/>
<feature type="region of interest" description="Disordered" evidence="1">
    <location>
        <begin position="461"/>
        <end position="484"/>
    </location>
</feature>
<evidence type="ECO:0000313" key="2">
    <source>
        <dbReference type="EMBL" id="GEZ30066.1"/>
    </source>
</evidence>
<organism evidence="2">
    <name type="scientific">Tanacetum cinerariifolium</name>
    <name type="common">Dalmatian daisy</name>
    <name type="synonym">Chrysanthemum cinerariifolium</name>
    <dbReference type="NCBI Taxonomy" id="118510"/>
    <lineage>
        <taxon>Eukaryota</taxon>
        <taxon>Viridiplantae</taxon>
        <taxon>Streptophyta</taxon>
        <taxon>Embryophyta</taxon>
        <taxon>Tracheophyta</taxon>
        <taxon>Spermatophyta</taxon>
        <taxon>Magnoliopsida</taxon>
        <taxon>eudicotyledons</taxon>
        <taxon>Gunneridae</taxon>
        <taxon>Pentapetalae</taxon>
        <taxon>asterids</taxon>
        <taxon>campanulids</taxon>
        <taxon>Asterales</taxon>
        <taxon>Asteraceae</taxon>
        <taxon>Asteroideae</taxon>
        <taxon>Anthemideae</taxon>
        <taxon>Anthemidinae</taxon>
        <taxon>Tanacetum</taxon>
    </lineage>
</organism>
<gene>
    <name evidence="2" type="ORF">Tci_502039</name>
</gene>
<feature type="non-terminal residue" evidence="2">
    <location>
        <position position="1"/>
    </location>
</feature>
<reference evidence="2" key="1">
    <citation type="journal article" date="2019" name="Sci. Rep.">
        <title>Draft genome of Tanacetum cinerariifolium, the natural source of mosquito coil.</title>
        <authorList>
            <person name="Yamashiro T."/>
            <person name="Shiraishi A."/>
            <person name="Satake H."/>
            <person name="Nakayama K."/>
        </authorList>
    </citation>
    <scope>NUCLEOTIDE SEQUENCE</scope>
</reference>
<accession>A0A699I7F2</accession>
<comment type="caution">
    <text evidence="2">The sequence shown here is derived from an EMBL/GenBank/DDBJ whole genome shotgun (WGS) entry which is preliminary data.</text>
</comment>
<evidence type="ECO:0008006" key="3">
    <source>
        <dbReference type="Google" id="ProtNLM"/>
    </source>
</evidence>
<sequence length="590" mass="67147">GNSLNDFFCPHCTYEFCGNGAHVGYNCPAQVPFFQTLPSFLQQYPCCEDCGVTHEPYQCLPKNHDYYDEPNSYHDSNSFGFDQIQTPQYTVNHPIFNAHNDLLDSQNKLMEQMTSMCEMVGQVIQKKQEEKQIQEDQAANARYWKILAYYDDDDDYNFAITPNEPVDSLMMGDEHFDTIPATESDKFIKSSVENLVLNPSESEGENGCDMLACFTSFSNILFDAEYEFDSVDDQSLHNEDFSENIFSNPLFEEEINSMRIDQHHFNVESDLIESLLNHDSSIIPSSSKIDSLLDEFADSLIIYSSSKIDYLLDEFAGELILLKSIPPRIDKADCDPKEEIRLDERLLYDNSSPRPPEEFIFENSDAIIESFSSSLIPVEDSDPFMEKIDLFLAFDRSIPSGIDNDYSDSEGDNLFLERLLQDDLIPLPNTFDFSIVETDTQEKDKNDKTEHKMEKIEKDKAIRSRKVKSQSPRSTKVNPKKVKVNPDKAEVEKWRKYNLRDQICKTLKVVLKAEISQGLFCKSVKTLGGSFAKPKLPTPLRTNNVSPHLLAGAKSAKNPNNTNPPHSNDCAQLLCTVLPAKAYCTLCLLF</sequence>
<evidence type="ECO:0000256" key="1">
    <source>
        <dbReference type="SAM" id="MobiDB-lite"/>
    </source>
</evidence>
<dbReference type="EMBL" id="BKCJ010262767">
    <property type="protein sequence ID" value="GEZ30066.1"/>
    <property type="molecule type" value="Genomic_DNA"/>
</dbReference>
<name>A0A699I7F2_TANCI</name>
<dbReference type="AlphaFoldDB" id="A0A699I7F2"/>